<dbReference type="AlphaFoldDB" id="A0A6C0DV99"/>
<keyword evidence="5" id="KW-0560">Oxidoreductase</keyword>
<feature type="domain" description="ERV/ALR sulfhydryl oxidase" evidence="7">
    <location>
        <begin position="60"/>
        <end position="163"/>
    </location>
</feature>
<keyword evidence="6" id="KW-1015">Disulfide bond</keyword>
<dbReference type="EMBL" id="MN739663">
    <property type="protein sequence ID" value="QHT19155.1"/>
    <property type="molecule type" value="Genomic_DNA"/>
</dbReference>
<dbReference type="Pfam" id="PF04777">
    <property type="entry name" value="Evr1_Alr"/>
    <property type="match status" value="1"/>
</dbReference>
<keyword evidence="4" id="KW-0274">FAD</keyword>
<comment type="cofactor">
    <cofactor evidence="1">
        <name>FAD</name>
        <dbReference type="ChEBI" id="CHEBI:57692"/>
    </cofactor>
</comment>
<evidence type="ECO:0000313" key="8">
    <source>
        <dbReference type="EMBL" id="QHT19155.1"/>
    </source>
</evidence>
<dbReference type="SUPFAM" id="SSF69000">
    <property type="entry name" value="FAD-dependent thiol oxidase"/>
    <property type="match status" value="1"/>
</dbReference>
<keyword evidence="3" id="KW-0285">Flavoprotein</keyword>
<name>A0A6C0DV99_9ZZZZ</name>
<dbReference type="GO" id="GO:0016972">
    <property type="term" value="F:thiol oxidase activity"/>
    <property type="evidence" value="ECO:0007669"/>
    <property type="project" value="UniProtKB-EC"/>
</dbReference>
<organism evidence="8">
    <name type="scientific">viral metagenome</name>
    <dbReference type="NCBI Taxonomy" id="1070528"/>
    <lineage>
        <taxon>unclassified sequences</taxon>
        <taxon>metagenomes</taxon>
        <taxon>organismal metagenomes</taxon>
    </lineage>
</organism>
<evidence type="ECO:0000256" key="4">
    <source>
        <dbReference type="ARBA" id="ARBA00022827"/>
    </source>
</evidence>
<reference evidence="8" key="1">
    <citation type="journal article" date="2020" name="Nature">
        <title>Giant virus diversity and host interactions through global metagenomics.</title>
        <authorList>
            <person name="Schulz F."/>
            <person name="Roux S."/>
            <person name="Paez-Espino D."/>
            <person name="Jungbluth S."/>
            <person name="Walsh D.A."/>
            <person name="Denef V.J."/>
            <person name="McMahon K.D."/>
            <person name="Konstantinidis K.T."/>
            <person name="Eloe-Fadrosh E.A."/>
            <person name="Kyrpides N.C."/>
            <person name="Woyke T."/>
        </authorList>
    </citation>
    <scope>NUCLEOTIDE SEQUENCE</scope>
    <source>
        <strain evidence="8">GVMAG-M-3300023174-49</strain>
    </source>
</reference>
<evidence type="ECO:0000256" key="3">
    <source>
        <dbReference type="ARBA" id="ARBA00022630"/>
    </source>
</evidence>
<dbReference type="Gene3D" id="1.20.120.310">
    <property type="entry name" value="ERV/ALR sulfhydryl oxidase domain"/>
    <property type="match status" value="1"/>
</dbReference>
<evidence type="ECO:0000256" key="2">
    <source>
        <dbReference type="ARBA" id="ARBA00012512"/>
    </source>
</evidence>
<proteinExistence type="predicted"/>
<sequence>MNTLQFTSFDNRTSNKQYYVNTSAPKTLDIRSIQQQSNIQLKSQRIPNNQNIRSNPVDISAPTAKKMAWGEPIWFLFHTLAHKAKEEYFERIRSDLLNHIYSICSNLPCPICSNHAMEYLNRVNFRAIMRKQDLKDLLFVFHNSVNERKGLPSFQYSDLDYKYDSANTVNIIYNFINTYQQKNKNSNMIANEMYRSRQIIILKDWFNKNIQYFDL</sequence>
<evidence type="ECO:0000256" key="6">
    <source>
        <dbReference type="ARBA" id="ARBA00023157"/>
    </source>
</evidence>
<evidence type="ECO:0000256" key="1">
    <source>
        <dbReference type="ARBA" id="ARBA00001974"/>
    </source>
</evidence>
<accession>A0A6C0DV99</accession>
<dbReference type="PROSITE" id="PS51324">
    <property type="entry name" value="ERV_ALR"/>
    <property type="match status" value="1"/>
</dbReference>
<dbReference type="EC" id="1.8.3.2" evidence="2"/>
<evidence type="ECO:0000256" key="5">
    <source>
        <dbReference type="ARBA" id="ARBA00023002"/>
    </source>
</evidence>
<protein>
    <recommendedName>
        <fullName evidence="2">thiol oxidase</fullName>
        <ecNumber evidence="2">1.8.3.2</ecNumber>
    </recommendedName>
</protein>
<dbReference type="InterPro" id="IPR017905">
    <property type="entry name" value="ERV/ALR_sulphydryl_oxidase"/>
</dbReference>
<evidence type="ECO:0000259" key="7">
    <source>
        <dbReference type="PROSITE" id="PS51324"/>
    </source>
</evidence>
<dbReference type="InterPro" id="IPR036774">
    <property type="entry name" value="ERV/ALR_sulphydryl_oxid_sf"/>
</dbReference>